<organism evidence="2 3">
    <name type="scientific">Chlamydia pecorum (strain ATCC VR-628 / DSM 29919 / E58)</name>
    <name type="common">Chlamydophila pecorum</name>
    <dbReference type="NCBI Taxonomy" id="331635"/>
    <lineage>
        <taxon>Bacteria</taxon>
        <taxon>Pseudomonadati</taxon>
        <taxon>Chlamydiota</taxon>
        <taxon>Chlamydiia</taxon>
        <taxon>Chlamydiales</taxon>
        <taxon>Chlamydiaceae</taxon>
        <taxon>Chlamydia/Chlamydophila group</taxon>
        <taxon>Chlamydia</taxon>
    </lineage>
</organism>
<feature type="transmembrane region" description="Helical" evidence="1">
    <location>
        <begin position="48"/>
        <end position="80"/>
    </location>
</feature>
<keyword evidence="3" id="KW-1185">Reference proteome</keyword>
<name>A0AA34RCJ8_CHLPE</name>
<evidence type="ECO:0000256" key="1">
    <source>
        <dbReference type="SAM" id="Phobius"/>
    </source>
</evidence>
<dbReference type="RefSeq" id="WP_013712311.1">
    <property type="nucleotide sequence ID" value="NC_015408.1"/>
</dbReference>
<keyword evidence="1" id="KW-1133">Transmembrane helix</keyword>
<sequence>MADEAPKKDPSNEPSSQISGIKKKVKDLHMNPKVHSMKHFFMRHAREIIGGALLLFGIISDFVSWIGGAFVACGIVLGFYKDIRLALANMQYYYNKNGPIKNALLCGLLLFFMMNMFTFVVAFLLLCVILIFIMDARPPVESQEHHHLSDHHQQ</sequence>
<keyword evidence="1" id="KW-0472">Membrane</keyword>
<evidence type="ECO:0000313" key="2">
    <source>
        <dbReference type="EMBL" id="AEB41233.1"/>
    </source>
</evidence>
<dbReference type="Proteomes" id="UP000008305">
    <property type="component" value="Chromosome"/>
</dbReference>
<keyword evidence="1" id="KW-0812">Transmembrane</keyword>
<protein>
    <submittedName>
        <fullName evidence="2">Uncharacterized protein</fullName>
    </submittedName>
</protein>
<dbReference type="AlphaFoldDB" id="A0AA34RCJ8"/>
<dbReference type="GeneID" id="99718270"/>
<accession>A0AA34RCJ8</accession>
<gene>
    <name evidence="2" type="ordered locus">G5S_0217</name>
</gene>
<evidence type="ECO:0000313" key="3">
    <source>
        <dbReference type="Proteomes" id="UP000008305"/>
    </source>
</evidence>
<reference evidence="2 3" key="1">
    <citation type="journal article" date="2011" name="J. Bacteriol.">
        <title>Genome sequence of the obligate intracellular animal pathogen Chlamydia pecorum E58.</title>
        <authorList>
            <person name="Mojica S."/>
            <person name="Huot Creasy H."/>
            <person name="Daugherty S."/>
            <person name="Read T.D."/>
            <person name="Kim T."/>
            <person name="Kaltenboeck B."/>
            <person name="Bavoil P."/>
            <person name="Myers G.S."/>
        </authorList>
    </citation>
    <scope>NUCLEOTIDE SEQUENCE [LARGE SCALE GENOMIC DNA]</scope>
    <source>
        <strain evidence="2 3">E58</strain>
    </source>
</reference>
<dbReference type="KEGG" id="cpm:G5S_0217"/>
<proteinExistence type="predicted"/>
<dbReference type="EMBL" id="CP002608">
    <property type="protein sequence ID" value="AEB41233.1"/>
    <property type="molecule type" value="Genomic_DNA"/>
</dbReference>
<feature type="transmembrane region" description="Helical" evidence="1">
    <location>
        <begin position="100"/>
        <end position="133"/>
    </location>
</feature>